<dbReference type="RefSeq" id="WP_166101203.1">
    <property type="nucleotide sequence ID" value="NZ_BMMY01000006.1"/>
</dbReference>
<protein>
    <submittedName>
        <fullName evidence="3">Uncharacterized protein</fullName>
    </submittedName>
</protein>
<feature type="region of interest" description="Disordered" evidence="1">
    <location>
        <begin position="42"/>
        <end position="69"/>
    </location>
</feature>
<dbReference type="Proteomes" id="UP000515976">
    <property type="component" value="Chromosome"/>
</dbReference>
<name>A0A7G9R0R0_9MICO</name>
<feature type="chain" id="PRO_5028928629" evidence="2">
    <location>
        <begin position="43"/>
        <end position="85"/>
    </location>
</feature>
<dbReference type="AlphaFoldDB" id="A0A7G9R0R0"/>
<sequence length="85" mass="8754">MDTTPRSPTRHHHGLRALGGLGSAAAVALVGVAALPASTAAAAGVADDRPQVRTASADPAALPTETSTRSVTWRWDGTRWVRLEG</sequence>
<dbReference type="KEGG" id="pei:H9L10_13290"/>
<dbReference type="EMBL" id="CP060712">
    <property type="protein sequence ID" value="QNN49185.1"/>
    <property type="molecule type" value="Genomic_DNA"/>
</dbReference>
<keyword evidence="2" id="KW-0732">Signal</keyword>
<reference evidence="3 4" key="1">
    <citation type="submission" date="2020-08" db="EMBL/GenBank/DDBJ databases">
        <title>Genome sequence of Phycicoccus endophyticus JCM 31784T.</title>
        <authorList>
            <person name="Hyun D.-W."/>
            <person name="Bae J.-W."/>
        </authorList>
    </citation>
    <scope>NUCLEOTIDE SEQUENCE [LARGE SCALE GENOMIC DNA]</scope>
    <source>
        <strain evidence="3 4">JCM 31784</strain>
    </source>
</reference>
<proteinExistence type="predicted"/>
<feature type="signal peptide" evidence="2">
    <location>
        <begin position="1"/>
        <end position="42"/>
    </location>
</feature>
<accession>A0A7G9R0R0</accession>
<organism evidence="3 4">
    <name type="scientific">Phycicoccus endophyticus</name>
    <dbReference type="NCBI Taxonomy" id="1690220"/>
    <lineage>
        <taxon>Bacteria</taxon>
        <taxon>Bacillati</taxon>
        <taxon>Actinomycetota</taxon>
        <taxon>Actinomycetes</taxon>
        <taxon>Micrococcales</taxon>
        <taxon>Intrasporangiaceae</taxon>
        <taxon>Phycicoccus</taxon>
    </lineage>
</organism>
<gene>
    <name evidence="3" type="ORF">H9L10_13290</name>
</gene>
<keyword evidence="4" id="KW-1185">Reference proteome</keyword>
<evidence type="ECO:0000313" key="4">
    <source>
        <dbReference type="Proteomes" id="UP000515976"/>
    </source>
</evidence>
<evidence type="ECO:0000313" key="3">
    <source>
        <dbReference type="EMBL" id="QNN49185.1"/>
    </source>
</evidence>
<evidence type="ECO:0000256" key="2">
    <source>
        <dbReference type="SAM" id="SignalP"/>
    </source>
</evidence>
<evidence type="ECO:0000256" key="1">
    <source>
        <dbReference type="SAM" id="MobiDB-lite"/>
    </source>
</evidence>